<dbReference type="GO" id="GO:0044611">
    <property type="term" value="C:nuclear pore inner ring"/>
    <property type="evidence" value="ECO:0007669"/>
    <property type="project" value="TreeGrafter"/>
</dbReference>
<dbReference type="GO" id="GO:0006999">
    <property type="term" value="P:nuclear pore organization"/>
    <property type="evidence" value="ECO:0007669"/>
    <property type="project" value="TreeGrafter"/>
</dbReference>
<dbReference type="GO" id="GO:0017056">
    <property type="term" value="F:structural constituent of nuclear pore"/>
    <property type="evidence" value="ECO:0007669"/>
    <property type="project" value="TreeGrafter"/>
</dbReference>
<dbReference type="PANTHER" id="PTHR31344">
    <property type="entry name" value="NUCLEAR PORE COMPLEX PROTEIN NUP205"/>
    <property type="match status" value="1"/>
</dbReference>
<keyword evidence="3" id="KW-0813">Transport</keyword>
<dbReference type="PANTHER" id="PTHR31344:SF0">
    <property type="entry name" value="NUCLEAR PORE COMPLEX PROTEIN NUP205"/>
    <property type="match status" value="1"/>
</dbReference>
<gene>
    <name evidence="5" type="ORF">SBAD_LOCUS12417</name>
</gene>
<dbReference type="Pfam" id="PF11894">
    <property type="entry name" value="Nup192"/>
    <property type="match status" value="1"/>
</dbReference>
<evidence type="ECO:0000313" key="5">
    <source>
        <dbReference type="EMBL" id="VDP48157.1"/>
    </source>
</evidence>
<keyword evidence="6" id="KW-1185">Reference proteome</keyword>
<dbReference type="AlphaFoldDB" id="A0A3P8D9G1"/>
<dbReference type="Proteomes" id="UP000270296">
    <property type="component" value="Unassembled WGS sequence"/>
</dbReference>
<sequence>MKLRSLSFEHFFSALNQYHRILTSSYVDATNVSVTAASGTGVSADLQIVPQEINGLIAWMKLLETLCRVSPVVRNLFVEMPNWDCIKVLLGLLCCPVPIELKGGIFRALASFAMSSVIAKTLCEALSSTDILGRSATGKLTGIQQELDTIESQLEVYPVSSGFLYFFQTLFTHRVIVLYPAQALLPYLEYLLNSMLLCFTGRSYKSTQEMVTHDFF</sequence>
<evidence type="ECO:0000256" key="2">
    <source>
        <dbReference type="ARBA" id="ARBA00005892"/>
    </source>
</evidence>
<name>A0A3P8D9G1_9BILA</name>
<evidence type="ECO:0000313" key="6">
    <source>
        <dbReference type="Proteomes" id="UP000270296"/>
    </source>
</evidence>
<evidence type="ECO:0000256" key="3">
    <source>
        <dbReference type="ARBA" id="ARBA00022448"/>
    </source>
</evidence>
<evidence type="ECO:0000256" key="1">
    <source>
        <dbReference type="ARBA" id="ARBA00004123"/>
    </source>
</evidence>
<protein>
    <submittedName>
        <fullName evidence="5">Uncharacterized protein</fullName>
    </submittedName>
</protein>
<evidence type="ECO:0000256" key="4">
    <source>
        <dbReference type="ARBA" id="ARBA00023242"/>
    </source>
</evidence>
<dbReference type="EMBL" id="UZAM01017728">
    <property type="protein sequence ID" value="VDP48157.1"/>
    <property type="molecule type" value="Genomic_DNA"/>
</dbReference>
<keyword evidence="4" id="KW-0539">Nucleus</keyword>
<reference evidence="5 6" key="1">
    <citation type="submission" date="2018-11" db="EMBL/GenBank/DDBJ databases">
        <authorList>
            <consortium name="Pathogen Informatics"/>
        </authorList>
    </citation>
    <scope>NUCLEOTIDE SEQUENCE [LARGE SCALE GENOMIC DNA]</scope>
</reference>
<comment type="subcellular location">
    <subcellularLocation>
        <location evidence="1">Nucleus</location>
    </subcellularLocation>
</comment>
<organism evidence="5 6">
    <name type="scientific">Soboliphyme baturini</name>
    <dbReference type="NCBI Taxonomy" id="241478"/>
    <lineage>
        <taxon>Eukaryota</taxon>
        <taxon>Metazoa</taxon>
        <taxon>Ecdysozoa</taxon>
        <taxon>Nematoda</taxon>
        <taxon>Enoplea</taxon>
        <taxon>Dorylaimia</taxon>
        <taxon>Dioctophymatida</taxon>
        <taxon>Dioctophymatoidea</taxon>
        <taxon>Soboliphymatidae</taxon>
        <taxon>Soboliphyme</taxon>
    </lineage>
</organism>
<dbReference type="OrthoDB" id="2019644at2759"/>
<proteinExistence type="inferred from homology"/>
<dbReference type="InterPro" id="IPR021827">
    <property type="entry name" value="Nup186/Nup192/Nup205"/>
</dbReference>
<accession>A0A3P8D9G1</accession>
<comment type="similarity">
    <text evidence="2">Belongs to the NUP186/NUP192/NUP205 family.</text>
</comment>